<accession>A0A4D9EDT2</accession>
<organism evidence="1 2">
    <name type="scientific">Platysternon megacephalum</name>
    <name type="common">big-headed turtle</name>
    <dbReference type="NCBI Taxonomy" id="55544"/>
    <lineage>
        <taxon>Eukaryota</taxon>
        <taxon>Metazoa</taxon>
        <taxon>Chordata</taxon>
        <taxon>Craniata</taxon>
        <taxon>Vertebrata</taxon>
        <taxon>Euteleostomi</taxon>
        <taxon>Archelosauria</taxon>
        <taxon>Testudinata</taxon>
        <taxon>Testudines</taxon>
        <taxon>Cryptodira</taxon>
        <taxon>Durocryptodira</taxon>
        <taxon>Testudinoidea</taxon>
        <taxon>Platysternidae</taxon>
        <taxon>Platysternon</taxon>
    </lineage>
</organism>
<dbReference type="Proteomes" id="UP000297703">
    <property type="component" value="Unassembled WGS sequence"/>
</dbReference>
<protein>
    <submittedName>
        <fullName evidence="1">Protein FAM221A</fullName>
    </submittedName>
</protein>
<evidence type="ECO:0000313" key="1">
    <source>
        <dbReference type="EMBL" id="TFK08226.1"/>
    </source>
</evidence>
<keyword evidence="2" id="KW-1185">Reference proteome</keyword>
<sequence length="114" mass="12217">MLQSGGLWMDGLYPTWFVALRGEGWPSRVSASIPPPQPAGEQRAFLLDMPTSQGLLGMAAAARLQWWAQPGCCQRETRQPLGDGAMATSWGQCKSNCFCLAPSCTLRGGEGRGS</sequence>
<comment type="caution">
    <text evidence="1">The sequence shown here is derived from an EMBL/GenBank/DDBJ whole genome shotgun (WGS) entry which is preliminary data.</text>
</comment>
<dbReference type="AlphaFoldDB" id="A0A4D9EDT2"/>
<dbReference type="EMBL" id="QXTE01000071">
    <property type="protein sequence ID" value="TFK08226.1"/>
    <property type="molecule type" value="Genomic_DNA"/>
</dbReference>
<proteinExistence type="predicted"/>
<reference evidence="1 2" key="2">
    <citation type="submission" date="2019-04" db="EMBL/GenBank/DDBJ databases">
        <title>The genome sequence of big-headed turtle.</title>
        <authorList>
            <person name="Gong S."/>
        </authorList>
    </citation>
    <scope>NUCLEOTIDE SEQUENCE [LARGE SCALE GENOMIC DNA]</scope>
    <source>
        <strain evidence="1">DO16091913</strain>
        <tissue evidence="1">Muscle</tissue>
    </source>
</reference>
<evidence type="ECO:0000313" key="2">
    <source>
        <dbReference type="Proteomes" id="UP000297703"/>
    </source>
</evidence>
<reference evidence="1 2" key="1">
    <citation type="submission" date="2019-04" db="EMBL/GenBank/DDBJ databases">
        <title>Draft genome of the big-headed turtle Platysternon megacephalum.</title>
        <authorList>
            <person name="Gong S."/>
        </authorList>
    </citation>
    <scope>NUCLEOTIDE SEQUENCE [LARGE SCALE GENOMIC DNA]</scope>
    <source>
        <strain evidence="1">DO16091913</strain>
        <tissue evidence="1">Muscle</tissue>
    </source>
</reference>
<name>A0A4D9EDT2_9SAUR</name>
<gene>
    <name evidence="1" type="ORF">DR999_PMT08896</name>
</gene>